<reference evidence="3 4" key="1">
    <citation type="journal article" date="2017" name="Front. Microbiol.">
        <title>Labilibaculum manganireducens gen. nov., sp. nov. and Labilibaculum filiforme sp. nov., Novel Bacteroidetes Isolated from Subsurface Sediments of the Baltic Sea.</title>
        <authorList>
            <person name="Vandieken V."/>
            <person name="Marshall I.P."/>
            <person name="Niemann H."/>
            <person name="Engelen B."/>
            <person name="Cypionka H."/>
        </authorList>
    </citation>
    <scope>NUCLEOTIDE SEQUENCE [LARGE SCALE GENOMIC DNA]</scope>
    <source>
        <strain evidence="3 4">59.16B</strain>
    </source>
</reference>
<dbReference type="Gene3D" id="3.20.20.80">
    <property type="entry name" value="Glycosidases"/>
    <property type="match status" value="1"/>
</dbReference>
<organism evidence="3 4">
    <name type="scientific">Labilibaculum filiforme</name>
    <dbReference type="NCBI Taxonomy" id="1940526"/>
    <lineage>
        <taxon>Bacteria</taxon>
        <taxon>Pseudomonadati</taxon>
        <taxon>Bacteroidota</taxon>
        <taxon>Bacteroidia</taxon>
        <taxon>Marinilabiliales</taxon>
        <taxon>Marinifilaceae</taxon>
        <taxon>Labilibaculum</taxon>
    </lineage>
</organism>
<dbReference type="Gene3D" id="2.60.40.3440">
    <property type="match status" value="1"/>
</dbReference>
<dbReference type="Pfam" id="PF17963">
    <property type="entry name" value="Big_9"/>
    <property type="match status" value="1"/>
</dbReference>
<dbReference type="AlphaFoldDB" id="A0A2N3I0P5"/>
<proteinExistence type="predicted"/>
<dbReference type="Pfam" id="PF18962">
    <property type="entry name" value="Por_Secre_tail"/>
    <property type="match status" value="1"/>
</dbReference>
<protein>
    <recommendedName>
        <fullName evidence="2">Secretion system C-terminal sorting domain-containing protein</fullName>
    </recommendedName>
</protein>
<evidence type="ECO:0000313" key="3">
    <source>
        <dbReference type="EMBL" id="PKQ63872.1"/>
    </source>
</evidence>
<feature type="domain" description="Secretion system C-terminal sorting" evidence="2">
    <location>
        <begin position="788"/>
        <end position="858"/>
    </location>
</feature>
<keyword evidence="4" id="KW-1185">Reference proteome</keyword>
<feature type="transmembrane region" description="Helical" evidence="1">
    <location>
        <begin position="7"/>
        <end position="28"/>
    </location>
</feature>
<dbReference type="RefSeq" id="WP_101260817.1">
    <property type="nucleotide sequence ID" value="NZ_MVDD01000004.1"/>
</dbReference>
<dbReference type="SUPFAM" id="SSF51445">
    <property type="entry name" value="(Trans)glycosidases"/>
    <property type="match status" value="1"/>
</dbReference>
<keyword evidence="1" id="KW-0812">Transmembrane</keyword>
<keyword evidence="1" id="KW-1133">Transmembrane helix</keyword>
<dbReference type="InterPro" id="IPR026444">
    <property type="entry name" value="Secre_tail"/>
</dbReference>
<dbReference type="NCBIfam" id="TIGR04183">
    <property type="entry name" value="Por_Secre_tail"/>
    <property type="match status" value="1"/>
</dbReference>
<evidence type="ECO:0000256" key="1">
    <source>
        <dbReference type="SAM" id="Phobius"/>
    </source>
</evidence>
<name>A0A2N3I0P5_9BACT</name>
<evidence type="ECO:0000313" key="4">
    <source>
        <dbReference type="Proteomes" id="UP000233535"/>
    </source>
</evidence>
<accession>A0A2N3I0P5</accession>
<comment type="caution">
    <text evidence="3">The sequence shown here is derived from an EMBL/GenBank/DDBJ whole genome shotgun (WGS) entry which is preliminary data.</text>
</comment>
<dbReference type="InterPro" id="IPR017853">
    <property type="entry name" value="GH"/>
</dbReference>
<gene>
    <name evidence="3" type="ORF">BZG02_07590</name>
</gene>
<evidence type="ECO:0000259" key="2">
    <source>
        <dbReference type="Pfam" id="PF18962"/>
    </source>
</evidence>
<dbReference type="EMBL" id="MVDD01000004">
    <property type="protein sequence ID" value="PKQ63872.1"/>
    <property type="molecule type" value="Genomic_DNA"/>
</dbReference>
<keyword evidence="1" id="KW-0472">Membrane</keyword>
<dbReference type="OrthoDB" id="1110367at2"/>
<dbReference type="Proteomes" id="UP000233535">
    <property type="component" value="Unassembled WGS sequence"/>
</dbReference>
<sequence length="859" mass="97681">MIKTHSFVNLSICILLVNLVLTPLATIATNSDPNKLQVPFSVNKQNITVWNGECYVPFFIKGINLGVSVPGTFPGELAATKEQYSRWIADMQDVGFNCIRLYTLHYPRFYEALKEFNDTNPANPMFVMHGVWLDENIENYNNDLHQLNEVFTQEIEDVIDCVHGNKRIEHRFGKAYGTYSTDISPWIISYIIAREIHPAEVEKTNKNHADQTSFVGQIFKLNVANPSEVWVSSHLESLVLYERTNYNTERPVSVSNWPTLDPLTHPTETTSEDRSSIDLANLNITGAPAGFFLSYNAYPYYPNFISEDPVYQQYFDTRGSNSYLGYITDLKNHYQNFPVLIAEIGTPSSWRAAYCSTSGMNHGGNSEVEQGLNFLRLLDNIKEANCAGAIEFSWIDEWFKRTWITDPFDFNPEARILWHNVTAAEQNYGLIAFRQAETHYTDLENFGKNKPITKVMSAANFDYFKLRLKLQNELSNIDTIWVAIDTYDATLGESILPNGTTITNRAEFALQITSDSAKLFVTQAYDLYGIWHGVSEDKQLYHSIPTDGAPWNLVRWKNNNSSLKVQYIGNLKTRRSELPPSSLDAVVISNDSIDIRLPWSLLQITDPANTKVMNDERSTKETEEAISDGIALTILHNNVLLEGNNRFLWSWGTPSNYVEVKKQSYYITKDGLTEFNNVPIAYVDSYEINQDKILSIEAKNGLLANDFDFDGSLIYSELSGFTENGFVFLKEDGSFKYIPNTGFSGEDFFTYRAFDARGHSIETKVSIAVASTTAIKDFEEVEAPNISIYPNPTSNFLTINFPGKHKKILRIINRSGSIIYKKQIRRTKYIIDVQSYPKGVYLLKIQTNGKLISRKIVIN</sequence>